<dbReference type="KEGG" id="vvy:VVA0827"/>
<gene>
    <name evidence="1" type="ordered locus">VVA0827</name>
</gene>
<reference evidence="1 2" key="1">
    <citation type="journal article" date="2003" name="Genome Res.">
        <title>Comparative genome analysis of Vibrio vulnificus, a marine pathogen.</title>
        <authorList>
            <person name="Chen C.Y."/>
            <person name="Wu K.M."/>
            <person name="Chang Y.C."/>
            <person name="Chang C.H."/>
            <person name="Tsai H.C."/>
            <person name="Liao T.L."/>
            <person name="Liu Y.M."/>
            <person name="Chen H.J."/>
            <person name="Shen A.B."/>
            <person name="Li J.C."/>
            <person name="Su T.L."/>
            <person name="Shao C.P."/>
            <person name="Lee C.T."/>
            <person name="Hor L.I."/>
            <person name="Tsai S.F."/>
        </authorList>
    </citation>
    <scope>NUCLEOTIDE SEQUENCE [LARGE SCALE GENOMIC DNA]</scope>
    <source>
        <strain evidence="1 2">YJ016</strain>
    </source>
</reference>
<protein>
    <submittedName>
        <fullName evidence="1">Uncharacterized protein</fullName>
    </submittedName>
</protein>
<name>Q7ME56_VIBVY</name>
<dbReference type="Proteomes" id="UP000002675">
    <property type="component" value="Chromosome II"/>
</dbReference>
<dbReference type="EMBL" id="BA000038">
    <property type="protein sequence ID" value="BAC96854.1"/>
    <property type="molecule type" value="Genomic_DNA"/>
</dbReference>
<dbReference type="HOGENOM" id="CLU_2774919_0_0_6"/>
<proteinExistence type="predicted"/>
<sequence>MAGQGQVMVDLMKDLRDNPKYKTMPNDELQQVAKALAKRVVKRQLEMIQSGTNYLMAESEAYREALMSA</sequence>
<accession>Q7ME56</accession>
<dbReference type="AlphaFoldDB" id="Q7ME56"/>
<organism evidence="1 2">
    <name type="scientific">Vibrio vulnificus (strain YJ016)</name>
    <dbReference type="NCBI Taxonomy" id="196600"/>
    <lineage>
        <taxon>Bacteria</taxon>
        <taxon>Pseudomonadati</taxon>
        <taxon>Pseudomonadota</taxon>
        <taxon>Gammaproteobacteria</taxon>
        <taxon>Vibrionales</taxon>
        <taxon>Vibrionaceae</taxon>
        <taxon>Vibrio</taxon>
    </lineage>
</organism>
<evidence type="ECO:0000313" key="1">
    <source>
        <dbReference type="EMBL" id="BAC96854.1"/>
    </source>
</evidence>
<evidence type="ECO:0000313" key="2">
    <source>
        <dbReference type="Proteomes" id="UP000002675"/>
    </source>
</evidence>